<dbReference type="Gene3D" id="1.10.260.40">
    <property type="entry name" value="lambda repressor-like DNA-binding domains"/>
    <property type="match status" value="1"/>
</dbReference>
<dbReference type="InterPro" id="IPR010982">
    <property type="entry name" value="Lambda_DNA-bd_dom_sf"/>
</dbReference>
<dbReference type="Proteomes" id="UP000628017">
    <property type="component" value="Unassembled WGS sequence"/>
</dbReference>
<sequence length="296" mass="32466">MTSQYQMISDIGRRLKSYRLGAGLTPEEVAAATGISRAAIYRYESGQPIRVDALGKIADLLDVSLASLFGVGSENIPSAVTFFERLRQIESEADQITVLFGPVPYLLTTDAYDEMLPQVLRESVPENAANRDGLESSIAQLTEILLRRKEQFRARKPNLIGLLSASELEQFLSSGFVGNLHSGQPVPPERYELARAEIRNIQSLIEEQPIGMQIGIVQDSMPSTIFQILRKGTSAQVATSPFRLGASANVRIGVATITAAEESVKLHQSVAERIWQQSLKGQQATDVLQRILKAQS</sequence>
<evidence type="ECO:0000313" key="3">
    <source>
        <dbReference type="Proteomes" id="UP000628017"/>
    </source>
</evidence>
<dbReference type="GO" id="GO:0003677">
    <property type="term" value="F:DNA binding"/>
    <property type="evidence" value="ECO:0007669"/>
    <property type="project" value="InterPro"/>
</dbReference>
<feature type="domain" description="HTH cro/C1-type" evidence="1">
    <location>
        <begin position="15"/>
        <end position="68"/>
    </location>
</feature>
<protein>
    <recommendedName>
        <fullName evidence="1">HTH cro/C1-type domain-containing protein</fullName>
    </recommendedName>
</protein>
<dbReference type="SMART" id="SM00530">
    <property type="entry name" value="HTH_XRE"/>
    <property type="match status" value="1"/>
</dbReference>
<dbReference type="InterPro" id="IPR001387">
    <property type="entry name" value="Cro/C1-type_HTH"/>
</dbReference>
<evidence type="ECO:0000313" key="2">
    <source>
        <dbReference type="EMBL" id="GGA28333.1"/>
    </source>
</evidence>
<dbReference type="SUPFAM" id="SSF47413">
    <property type="entry name" value="lambda repressor-like DNA-binding domains"/>
    <property type="match status" value="1"/>
</dbReference>
<accession>A0A916R297</accession>
<dbReference type="AlphaFoldDB" id="A0A916R297"/>
<dbReference type="CDD" id="cd00093">
    <property type="entry name" value="HTH_XRE"/>
    <property type="match status" value="1"/>
</dbReference>
<comment type="caution">
    <text evidence="2">The sequence shown here is derived from an EMBL/GenBank/DDBJ whole genome shotgun (WGS) entry which is preliminary data.</text>
</comment>
<proteinExistence type="predicted"/>
<dbReference type="PROSITE" id="PS50943">
    <property type="entry name" value="HTH_CROC1"/>
    <property type="match status" value="1"/>
</dbReference>
<evidence type="ECO:0000259" key="1">
    <source>
        <dbReference type="PROSITE" id="PS50943"/>
    </source>
</evidence>
<organism evidence="2 3">
    <name type="scientific">Neptunicoccus cionae</name>
    <dbReference type="NCBI Taxonomy" id="2035344"/>
    <lineage>
        <taxon>Bacteria</taxon>
        <taxon>Pseudomonadati</taxon>
        <taxon>Pseudomonadota</taxon>
        <taxon>Alphaproteobacteria</taxon>
        <taxon>Rhodobacterales</taxon>
        <taxon>Paracoccaceae</taxon>
        <taxon>Neptunicoccus</taxon>
    </lineage>
</organism>
<reference evidence="2" key="1">
    <citation type="journal article" date="2014" name="Int. J. Syst. Evol. Microbiol.">
        <title>Complete genome sequence of Corynebacterium casei LMG S-19264T (=DSM 44701T), isolated from a smear-ripened cheese.</title>
        <authorList>
            <consortium name="US DOE Joint Genome Institute (JGI-PGF)"/>
            <person name="Walter F."/>
            <person name="Albersmeier A."/>
            <person name="Kalinowski J."/>
            <person name="Ruckert C."/>
        </authorList>
    </citation>
    <scope>NUCLEOTIDE SEQUENCE</scope>
    <source>
        <strain evidence="2">CGMCC 1.15880</strain>
    </source>
</reference>
<name>A0A916R297_9RHOB</name>
<dbReference type="Pfam" id="PF01381">
    <property type="entry name" value="HTH_3"/>
    <property type="match status" value="1"/>
</dbReference>
<gene>
    <name evidence="2" type="ORF">GCM10011498_31780</name>
</gene>
<dbReference type="RefSeq" id="WP_188677612.1">
    <property type="nucleotide sequence ID" value="NZ_BMKA01000005.1"/>
</dbReference>
<dbReference type="EMBL" id="BMKA01000005">
    <property type="protein sequence ID" value="GGA28333.1"/>
    <property type="molecule type" value="Genomic_DNA"/>
</dbReference>
<reference evidence="2" key="2">
    <citation type="submission" date="2020-09" db="EMBL/GenBank/DDBJ databases">
        <authorList>
            <person name="Sun Q."/>
            <person name="Zhou Y."/>
        </authorList>
    </citation>
    <scope>NUCLEOTIDE SEQUENCE</scope>
    <source>
        <strain evidence="2">CGMCC 1.15880</strain>
    </source>
</reference>
<keyword evidence="3" id="KW-1185">Reference proteome</keyword>